<evidence type="ECO:0000256" key="1">
    <source>
        <dbReference type="SAM" id="MobiDB-lite"/>
    </source>
</evidence>
<name>A0A5A7S997_9NOCA</name>
<gene>
    <name evidence="2" type="ORF">FOY51_15505</name>
</gene>
<dbReference type="Proteomes" id="UP000322244">
    <property type="component" value="Unassembled WGS sequence"/>
</dbReference>
<sequence>MSLRARYKVGTRKFSEGPDKDPRGNKVKRWAPAVEQRAICWGPANANQAEPKVVGHDRVVVELELCVPEGFDVGPQDKVIIAGAEYDAIGYPEDFNNGPFGFRPGMVVNLKRVEG</sequence>
<feature type="region of interest" description="Disordered" evidence="1">
    <location>
        <begin position="1"/>
        <end position="27"/>
    </location>
</feature>
<accession>A0A5A7S997</accession>
<feature type="compositionally biased region" description="Basic and acidic residues" evidence="1">
    <location>
        <begin position="13"/>
        <end position="24"/>
    </location>
</feature>
<evidence type="ECO:0008006" key="4">
    <source>
        <dbReference type="Google" id="ProtNLM"/>
    </source>
</evidence>
<proteinExistence type="predicted"/>
<evidence type="ECO:0000313" key="2">
    <source>
        <dbReference type="EMBL" id="KAA0021809.1"/>
    </source>
</evidence>
<reference evidence="2 3" key="1">
    <citation type="submission" date="2019-07" db="EMBL/GenBank/DDBJ databases">
        <title>Rhodococcus cavernicolus sp. nov., isolated from a cave.</title>
        <authorList>
            <person name="Lee S.D."/>
        </authorList>
    </citation>
    <scope>NUCLEOTIDE SEQUENCE [LARGE SCALE GENOMIC DNA]</scope>
    <source>
        <strain evidence="2 3">C1-24</strain>
    </source>
</reference>
<dbReference type="OrthoDB" id="5194065at2"/>
<dbReference type="RefSeq" id="WP_149431172.1">
    <property type="nucleotide sequence ID" value="NZ_VLNY01000007.1"/>
</dbReference>
<evidence type="ECO:0000313" key="3">
    <source>
        <dbReference type="Proteomes" id="UP000322244"/>
    </source>
</evidence>
<feature type="compositionally biased region" description="Basic residues" evidence="1">
    <location>
        <begin position="1"/>
        <end position="11"/>
    </location>
</feature>
<keyword evidence="3" id="KW-1185">Reference proteome</keyword>
<comment type="caution">
    <text evidence="2">The sequence shown here is derived from an EMBL/GenBank/DDBJ whole genome shotgun (WGS) entry which is preliminary data.</text>
</comment>
<organism evidence="2 3">
    <name type="scientific">Antrihabitans cavernicola</name>
    <dbReference type="NCBI Taxonomy" id="2495913"/>
    <lineage>
        <taxon>Bacteria</taxon>
        <taxon>Bacillati</taxon>
        <taxon>Actinomycetota</taxon>
        <taxon>Actinomycetes</taxon>
        <taxon>Mycobacteriales</taxon>
        <taxon>Nocardiaceae</taxon>
        <taxon>Antrihabitans</taxon>
    </lineage>
</organism>
<protein>
    <recommendedName>
        <fullName evidence="4">Head-tail adaptor protein</fullName>
    </recommendedName>
</protein>
<dbReference type="EMBL" id="VLNY01000007">
    <property type="protein sequence ID" value="KAA0021809.1"/>
    <property type="molecule type" value="Genomic_DNA"/>
</dbReference>
<dbReference type="AlphaFoldDB" id="A0A5A7S997"/>